<reference evidence="2 3" key="1">
    <citation type="journal article" date="2018" name="Sci. Rep.">
        <title>Genomic signatures of local adaptation to the degree of environmental predictability in rotifers.</title>
        <authorList>
            <person name="Franch-Gras L."/>
            <person name="Hahn C."/>
            <person name="Garcia-Roger E.M."/>
            <person name="Carmona M.J."/>
            <person name="Serra M."/>
            <person name="Gomez A."/>
        </authorList>
    </citation>
    <scope>NUCLEOTIDE SEQUENCE [LARGE SCALE GENOMIC DNA]</scope>
    <source>
        <strain evidence="2">HYR1</strain>
    </source>
</reference>
<keyword evidence="3" id="KW-1185">Reference proteome</keyword>
<sequence>MDLKKDLHKKDFKKGGPKKRPSQKKTFKMALSNKKTLKKSFPKKDFKKGFFKKGPNKDLSQKWTLKKDFPNKLL</sequence>
<accession>A0A3M7SK91</accession>
<protein>
    <submittedName>
        <fullName evidence="2">Uncharacterized protein</fullName>
    </submittedName>
</protein>
<gene>
    <name evidence="2" type="ORF">BpHYR1_012117</name>
</gene>
<feature type="compositionally biased region" description="Basic residues" evidence="1">
    <location>
        <begin position="10"/>
        <end position="27"/>
    </location>
</feature>
<proteinExistence type="predicted"/>
<comment type="caution">
    <text evidence="2">The sequence shown here is derived from an EMBL/GenBank/DDBJ whole genome shotgun (WGS) entry which is preliminary data.</text>
</comment>
<organism evidence="2 3">
    <name type="scientific">Brachionus plicatilis</name>
    <name type="common">Marine rotifer</name>
    <name type="synonym">Brachionus muelleri</name>
    <dbReference type="NCBI Taxonomy" id="10195"/>
    <lineage>
        <taxon>Eukaryota</taxon>
        <taxon>Metazoa</taxon>
        <taxon>Spiralia</taxon>
        <taxon>Gnathifera</taxon>
        <taxon>Rotifera</taxon>
        <taxon>Eurotatoria</taxon>
        <taxon>Monogononta</taxon>
        <taxon>Pseudotrocha</taxon>
        <taxon>Ploima</taxon>
        <taxon>Brachionidae</taxon>
        <taxon>Brachionus</taxon>
    </lineage>
</organism>
<dbReference type="AlphaFoldDB" id="A0A3M7SK91"/>
<dbReference type="Proteomes" id="UP000276133">
    <property type="component" value="Unassembled WGS sequence"/>
</dbReference>
<dbReference type="EMBL" id="REGN01001222">
    <property type="protein sequence ID" value="RNA36166.1"/>
    <property type="molecule type" value="Genomic_DNA"/>
</dbReference>
<evidence type="ECO:0000313" key="2">
    <source>
        <dbReference type="EMBL" id="RNA36166.1"/>
    </source>
</evidence>
<name>A0A3M7SK91_BRAPC</name>
<evidence type="ECO:0000256" key="1">
    <source>
        <dbReference type="SAM" id="MobiDB-lite"/>
    </source>
</evidence>
<feature type="region of interest" description="Disordered" evidence="1">
    <location>
        <begin position="1"/>
        <end position="28"/>
    </location>
</feature>
<evidence type="ECO:0000313" key="3">
    <source>
        <dbReference type="Proteomes" id="UP000276133"/>
    </source>
</evidence>